<keyword evidence="11" id="KW-1185">Reference proteome</keyword>
<reference evidence="11" key="1">
    <citation type="journal article" date="2019" name="Int. J. Syst. Evol. Microbiol.">
        <title>The Global Catalogue of Microorganisms (GCM) 10K type strain sequencing project: providing services to taxonomists for standard genome sequencing and annotation.</title>
        <authorList>
            <consortium name="The Broad Institute Genomics Platform"/>
            <consortium name="The Broad Institute Genome Sequencing Center for Infectious Disease"/>
            <person name="Wu L."/>
            <person name="Ma J."/>
        </authorList>
    </citation>
    <scope>NUCLEOTIDE SEQUENCE [LARGE SCALE GENOMIC DNA]</scope>
    <source>
        <strain evidence="11">KCTC 52677</strain>
    </source>
</reference>
<evidence type="ECO:0000259" key="9">
    <source>
        <dbReference type="Pfam" id="PF13807"/>
    </source>
</evidence>
<feature type="transmembrane region" description="Helical" evidence="7">
    <location>
        <begin position="16"/>
        <end position="35"/>
    </location>
</feature>
<comment type="subcellular location">
    <subcellularLocation>
        <location evidence="1">Cell membrane</location>
        <topology evidence="1">Multi-pass membrane protein</topology>
    </subcellularLocation>
</comment>
<dbReference type="InterPro" id="IPR032807">
    <property type="entry name" value="GNVR"/>
</dbReference>
<evidence type="ECO:0000256" key="5">
    <source>
        <dbReference type="ARBA" id="ARBA00023136"/>
    </source>
</evidence>
<dbReference type="InterPro" id="IPR003856">
    <property type="entry name" value="LPS_length_determ_N"/>
</dbReference>
<keyword evidence="2" id="KW-1003">Cell membrane</keyword>
<organism evidence="10 11">
    <name type="scientific">Shinella pollutisoli</name>
    <dbReference type="NCBI Taxonomy" id="2250594"/>
    <lineage>
        <taxon>Bacteria</taxon>
        <taxon>Pseudomonadati</taxon>
        <taxon>Pseudomonadota</taxon>
        <taxon>Alphaproteobacteria</taxon>
        <taxon>Hyphomicrobiales</taxon>
        <taxon>Rhizobiaceae</taxon>
        <taxon>Shinella</taxon>
    </lineage>
</organism>
<dbReference type="InterPro" id="IPR050445">
    <property type="entry name" value="Bact_polysacc_biosynth/exp"/>
</dbReference>
<protein>
    <submittedName>
        <fullName evidence="10">GumC family protein</fullName>
    </submittedName>
</protein>
<dbReference type="PANTHER" id="PTHR32309">
    <property type="entry name" value="TYROSINE-PROTEIN KINASE"/>
    <property type="match status" value="1"/>
</dbReference>
<keyword evidence="4 7" id="KW-1133">Transmembrane helix</keyword>
<keyword evidence="3 7" id="KW-0812">Transmembrane</keyword>
<evidence type="ECO:0000256" key="4">
    <source>
        <dbReference type="ARBA" id="ARBA00022989"/>
    </source>
</evidence>
<evidence type="ECO:0000313" key="10">
    <source>
        <dbReference type="EMBL" id="MFC3075722.1"/>
    </source>
</evidence>
<dbReference type="Pfam" id="PF13807">
    <property type="entry name" value="GNVR"/>
    <property type="match status" value="1"/>
</dbReference>
<evidence type="ECO:0000313" key="11">
    <source>
        <dbReference type="Proteomes" id="UP001595377"/>
    </source>
</evidence>
<evidence type="ECO:0000256" key="2">
    <source>
        <dbReference type="ARBA" id="ARBA00022475"/>
    </source>
</evidence>
<feature type="domain" description="Polysaccharide chain length determinant N-terminal" evidence="8">
    <location>
        <begin position="2"/>
        <end position="90"/>
    </location>
</feature>
<gene>
    <name evidence="10" type="ORF">ACFOHH_21610</name>
</gene>
<keyword evidence="6" id="KW-0175">Coiled coil</keyword>
<feature type="coiled-coil region" evidence="6">
    <location>
        <begin position="295"/>
        <end position="337"/>
    </location>
</feature>
<dbReference type="Proteomes" id="UP001595377">
    <property type="component" value="Unassembled WGS sequence"/>
</dbReference>
<evidence type="ECO:0000259" key="8">
    <source>
        <dbReference type="Pfam" id="PF02706"/>
    </source>
</evidence>
<evidence type="ECO:0000256" key="6">
    <source>
        <dbReference type="SAM" id="Coils"/>
    </source>
</evidence>
<feature type="coiled-coil region" evidence="6">
    <location>
        <begin position="177"/>
        <end position="241"/>
    </location>
</feature>
<accession>A0ABV7DM18</accession>
<dbReference type="InterPro" id="IPR027417">
    <property type="entry name" value="P-loop_NTPase"/>
</dbReference>
<evidence type="ECO:0000256" key="3">
    <source>
        <dbReference type="ARBA" id="ARBA00022692"/>
    </source>
</evidence>
<feature type="domain" description="Tyrosine-protein kinase G-rich" evidence="9">
    <location>
        <begin position="350"/>
        <end position="423"/>
    </location>
</feature>
<evidence type="ECO:0000256" key="7">
    <source>
        <dbReference type="SAM" id="Phobius"/>
    </source>
</evidence>
<dbReference type="RefSeq" id="WP_257317272.1">
    <property type="nucleotide sequence ID" value="NZ_JANFDG010000027.1"/>
</dbReference>
<name>A0ABV7DM18_9HYPH</name>
<proteinExistence type="predicted"/>
<dbReference type="PANTHER" id="PTHR32309:SF13">
    <property type="entry name" value="FERRIC ENTEROBACTIN TRANSPORT PROTEIN FEPE"/>
    <property type="match status" value="1"/>
</dbReference>
<evidence type="ECO:0000256" key="1">
    <source>
        <dbReference type="ARBA" id="ARBA00004651"/>
    </source>
</evidence>
<sequence length="673" mass="71492">MDIDIFQLPGIVRKRLHYVVFSVLACVALAAGFLVQQKPLYRSTAELYVDMQRGPVVGSGAGTGLDTQQLIGSQLYFLQSRDVLRDVVKRLDLTKDPYLAGPAATGDATDGVVDAIAANLLVERNGESFVFAITMKHRDSAMAAKIANAVGESYLRLTDSSRLDANLKTSTAIAEETEQLRQRVLEARAAVETFRAENGLLSTGQQGLITDQQLAALNQQLLAARQQAEQQKAAYDQARKLNLSDVESGAIPEALQSASLSGLRTRYGQMLERQAELSANLGNGHPQMRAVHSQISTMRAAIEKELARIRELTANTYERANANLAAVQKRFDEQTAANGDNGKVRFRLAQLVSEADTLDAVYKSFLTRAEELGRQQDLGAGNSRIISAAVPSSNPVRAPRLLVLAAAVLFGTAAGAALAVLREIVGGSLRSEQDLVTKTGAPVLGTIAAAGEARGDGRWSDRLARVVPFAQRAERRETTPRISGLTRAAHLIEAQFEPGVPATIAVLSAGGAGENAALGLARELQALGEEVLFSDGTLRRPAQGRFGAGGSVRIRTDIAAVRRDGPSRGHPQALEDMLSFRRIGAAGLRKVTALSSARVSTAFRDAPAGFTIIDCCGTPAEAILPAVLRHVDGILVVSALGATGAEALTALVAEIAPWRDKLIGNILVGDRAA</sequence>
<comment type="caution">
    <text evidence="10">The sequence shown here is derived from an EMBL/GenBank/DDBJ whole genome shotgun (WGS) entry which is preliminary data.</text>
</comment>
<dbReference type="EMBL" id="JBHRSP010000041">
    <property type="protein sequence ID" value="MFC3075722.1"/>
    <property type="molecule type" value="Genomic_DNA"/>
</dbReference>
<dbReference type="Pfam" id="PF02706">
    <property type="entry name" value="Wzz"/>
    <property type="match status" value="1"/>
</dbReference>
<keyword evidence="5 7" id="KW-0472">Membrane</keyword>
<dbReference type="Gene3D" id="3.40.50.300">
    <property type="entry name" value="P-loop containing nucleotide triphosphate hydrolases"/>
    <property type="match status" value="1"/>
</dbReference>